<feature type="binding site" evidence="4">
    <location>
        <position position="38"/>
    </location>
    <ligand>
        <name>ATP</name>
        <dbReference type="ChEBI" id="CHEBI:30616"/>
    </ligand>
</feature>
<dbReference type="PROSITE" id="PS00108">
    <property type="entry name" value="PROTEIN_KINASE_ST"/>
    <property type="match status" value="1"/>
</dbReference>
<dbReference type="SMART" id="SM00220">
    <property type="entry name" value="S_TKc"/>
    <property type="match status" value="1"/>
</dbReference>
<dbReference type="PROSITE" id="PS00107">
    <property type="entry name" value="PROTEIN_KINASE_ATP"/>
    <property type="match status" value="1"/>
</dbReference>
<organism evidence="8 9">
    <name type="scientific">Sorangium cellulosum</name>
    <name type="common">Polyangium cellulosum</name>
    <dbReference type="NCBI Taxonomy" id="56"/>
    <lineage>
        <taxon>Bacteria</taxon>
        <taxon>Pseudomonadati</taxon>
        <taxon>Myxococcota</taxon>
        <taxon>Polyangia</taxon>
        <taxon>Polyangiales</taxon>
        <taxon>Polyangiaceae</taxon>
        <taxon>Sorangium</taxon>
    </lineage>
</organism>
<dbReference type="GO" id="GO:0005737">
    <property type="term" value="C:cytoplasm"/>
    <property type="evidence" value="ECO:0007669"/>
    <property type="project" value="TreeGrafter"/>
</dbReference>
<feature type="domain" description="Guanylate cyclase" evidence="7">
    <location>
        <begin position="352"/>
        <end position="483"/>
    </location>
</feature>
<dbReference type="Pfam" id="PF00069">
    <property type="entry name" value="Pkinase"/>
    <property type="match status" value="1"/>
</dbReference>
<dbReference type="Proteomes" id="UP000238348">
    <property type="component" value="Chromosome"/>
</dbReference>
<accession>A0A2L0F3A6</accession>
<dbReference type="GO" id="GO:0005524">
    <property type="term" value="F:ATP binding"/>
    <property type="evidence" value="ECO:0007669"/>
    <property type="project" value="UniProtKB-UniRule"/>
</dbReference>
<dbReference type="CDD" id="cd14014">
    <property type="entry name" value="STKc_PknB_like"/>
    <property type="match status" value="1"/>
</dbReference>
<dbReference type="PROSITE" id="PS50011">
    <property type="entry name" value="PROTEIN_KINASE_DOM"/>
    <property type="match status" value="1"/>
</dbReference>
<dbReference type="Gene3D" id="3.30.200.20">
    <property type="entry name" value="Phosphorylase Kinase, domain 1"/>
    <property type="match status" value="1"/>
</dbReference>
<dbReference type="GO" id="GO:0016020">
    <property type="term" value="C:membrane"/>
    <property type="evidence" value="ECO:0007669"/>
    <property type="project" value="UniProtKB-SubCell"/>
</dbReference>
<evidence type="ECO:0000256" key="4">
    <source>
        <dbReference type="PROSITE-ProRule" id="PRU10141"/>
    </source>
</evidence>
<dbReference type="InterPro" id="IPR011009">
    <property type="entry name" value="Kinase-like_dom_sf"/>
</dbReference>
<evidence type="ECO:0000256" key="2">
    <source>
        <dbReference type="ARBA" id="ARBA00022741"/>
    </source>
</evidence>
<dbReference type="InterPro" id="IPR008271">
    <property type="entry name" value="Ser/Thr_kinase_AS"/>
</dbReference>
<evidence type="ECO:0000256" key="3">
    <source>
        <dbReference type="ARBA" id="ARBA00022840"/>
    </source>
</evidence>
<dbReference type="OrthoDB" id="222290at2"/>
<comment type="subcellular location">
    <subcellularLocation>
        <location evidence="1">Membrane</location>
        <topology evidence="1">Single-pass membrane protein</topology>
    </subcellularLocation>
</comment>
<dbReference type="SUPFAM" id="SSF55073">
    <property type="entry name" value="Nucleotide cyclase"/>
    <property type="match status" value="1"/>
</dbReference>
<dbReference type="Gene3D" id="1.25.40.10">
    <property type="entry name" value="Tetratricopeptide repeat domain"/>
    <property type="match status" value="1"/>
</dbReference>
<dbReference type="Pfam" id="PF13191">
    <property type="entry name" value="AAA_16"/>
    <property type="match status" value="1"/>
</dbReference>
<proteinExistence type="predicted"/>
<dbReference type="InterPro" id="IPR027417">
    <property type="entry name" value="P-loop_NTPase"/>
</dbReference>
<dbReference type="PANTHER" id="PTHR16305">
    <property type="entry name" value="TESTICULAR SOLUBLE ADENYLYL CYCLASE"/>
    <property type="match status" value="1"/>
</dbReference>
<dbReference type="SUPFAM" id="SSF48452">
    <property type="entry name" value="TPR-like"/>
    <property type="match status" value="1"/>
</dbReference>
<keyword evidence="2 4" id="KW-0547">Nucleotide-binding</keyword>
<dbReference type="SUPFAM" id="SSF56112">
    <property type="entry name" value="Protein kinase-like (PK-like)"/>
    <property type="match status" value="1"/>
</dbReference>
<gene>
    <name evidence="8" type="ORF">SOCE26_074410</name>
</gene>
<dbReference type="InterPro" id="IPR041664">
    <property type="entry name" value="AAA_16"/>
</dbReference>
<evidence type="ECO:0000313" key="8">
    <source>
        <dbReference type="EMBL" id="AUX45939.1"/>
    </source>
</evidence>
<dbReference type="GO" id="GO:0035556">
    <property type="term" value="P:intracellular signal transduction"/>
    <property type="evidence" value="ECO:0007669"/>
    <property type="project" value="InterPro"/>
</dbReference>
<name>A0A2L0F3A6_SORCE</name>
<dbReference type="RefSeq" id="WP_159397668.1">
    <property type="nucleotide sequence ID" value="NZ_CP012673.1"/>
</dbReference>
<dbReference type="InterPro" id="IPR001054">
    <property type="entry name" value="A/G_cyclase"/>
</dbReference>
<dbReference type="GO" id="GO:0004016">
    <property type="term" value="F:adenylate cyclase activity"/>
    <property type="evidence" value="ECO:0007669"/>
    <property type="project" value="TreeGrafter"/>
</dbReference>
<evidence type="ECO:0000259" key="6">
    <source>
        <dbReference type="PROSITE" id="PS50011"/>
    </source>
</evidence>
<dbReference type="Gene3D" id="1.10.510.10">
    <property type="entry name" value="Transferase(Phosphotransferase) domain 1"/>
    <property type="match status" value="1"/>
</dbReference>
<feature type="compositionally biased region" description="Low complexity" evidence="5">
    <location>
        <begin position="320"/>
        <end position="330"/>
    </location>
</feature>
<evidence type="ECO:0000256" key="5">
    <source>
        <dbReference type="SAM" id="MobiDB-lite"/>
    </source>
</evidence>
<keyword evidence="3 4" id="KW-0067">ATP-binding</keyword>
<dbReference type="InterPro" id="IPR017441">
    <property type="entry name" value="Protein_kinase_ATP_BS"/>
</dbReference>
<reference evidence="8 9" key="1">
    <citation type="submission" date="2015-09" db="EMBL/GenBank/DDBJ databases">
        <title>Sorangium comparison.</title>
        <authorList>
            <person name="Zaburannyi N."/>
            <person name="Bunk B."/>
            <person name="Overmann J."/>
            <person name="Mueller R."/>
        </authorList>
    </citation>
    <scope>NUCLEOTIDE SEQUENCE [LARGE SCALE GENOMIC DNA]</scope>
    <source>
        <strain evidence="8 9">So ce26</strain>
    </source>
</reference>
<feature type="region of interest" description="Disordered" evidence="5">
    <location>
        <begin position="291"/>
        <end position="345"/>
    </location>
</feature>
<dbReference type="InterPro" id="IPR000719">
    <property type="entry name" value="Prot_kinase_dom"/>
</dbReference>
<dbReference type="InterPro" id="IPR011990">
    <property type="entry name" value="TPR-like_helical_dom_sf"/>
</dbReference>
<dbReference type="SUPFAM" id="SSF52540">
    <property type="entry name" value="P-loop containing nucleoside triphosphate hydrolases"/>
    <property type="match status" value="1"/>
</dbReference>
<dbReference type="Gene3D" id="3.30.70.1230">
    <property type="entry name" value="Nucleotide cyclase"/>
    <property type="match status" value="1"/>
</dbReference>
<evidence type="ECO:0000313" key="9">
    <source>
        <dbReference type="Proteomes" id="UP000238348"/>
    </source>
</evidence>
<dbReference type="CDD" id="cd07302">
    <property type="entry name" value="CHD"/>
    <property type="match status" value="1"/>
</dbReference>
<dbReference type="Pfam" id="PF00211">
    <property type="entry name" value="Guanylate_cyc"/>
    <property type="match status" value="1"/>
</dbReference>
<feature type="domain" description="Protein kinase" evidence="6">
    <location>
        <begin position="9"/>
        <end position="286"/>
    </location>
</feature>
<protein>
    <submittedName>
        <fullName evidence="8">Uncharacterized protein</fullName>
    </submittedName>
</protein>
<dbReference type="EMBL" id="CP012673">
    <property type="protein sequence ID" value="AUX45939.1"/>
    <property type="molecule type" value="Genomic_DNA"/>
</dbReference>
<dbReference type="PROSITE" id="PS50125">
    <property type="entry name" value="GUANYLATE_CYCLASE_2"/>
    <property type="match status" value="1"/>
</dbReference>
<sequence length="1379" mass="149555">MPAILGTRYHVLREIGRGSMGRVLLVEHIRTGEQLALKVLLKHGGVSASAIERFKREARAPALIRSEHVARVTDADIAYEIGGAPFLVMELLEGSDFEQILHERGRLPPAEVVAACTQMAKALDKAHAVGIVHRDLKPANVFLHRGEAGPVVKILDFGVSKLLDQERDLPFDRQGLTIDGTLIGTLPYMSPEQALGYSRSIGPATDIWALGIFAFRLLTGKHYWVGDRVADLVLEICTKPMPRASTRAPGLPPAFDAWFARSCAREPAARFPSAGEQAIALARAFAEAQGSPGRNAALGPARAEGSPRPSSALEKTTLRAAGGPSADAPSPLLPRGVADRATPASEERRQVTVMYYVVGAESDDAEDADPEDIAEVIDAYQAACEEALVASGQRATRPMADGKLIYFGLPVASGDDAARAVIAGLRVVDAARALGERAPRKGAARGWVRVGVHTGIVVVKEGGDPNEPQVIIGQVRATAFQVQQRADENAVTISGNTYRLVRGRFLCERLPMQASAGKKQRLEVFRVSGESEVLSASQPPVATPIVGRASELAVLADRFEQVKEGTGHVALFVAESGMGKSRLLSAFRASLAGEPHRWLEVRCTPELQGTPFHPLIVLLQRLAGIDRVDAREVQREKLERALAPYALSPEPLPLLFDLLAPGAPAFGGQLNLSAQRQRQGTLQALLGLLQEITSVQPLCLVLEDAQWMDPSTLEFVGLIVESAPTTGFFTLLTCQPSFAPPWPIRAHLTQITLSRLPRKQIEALILKLTEGRSLPPELVDLLVEKTDGVPLFVEELTRTVLESGLLEDAGGHYRLTAPLRSISTPASLRDLLTARLDRVGRAKRTAQLAATFGREFTYPYLRAISPLDEAELKEDLKVLVSLGVLQQAGALPKARYSFKHSLLQEAAYDSLTRSTRQRHHRLIADKLEEHFPAVGETSPEVLAHQCAAANLPERAARYLLRAGQLSIHRSADVEAARKLREALALVASLPESPERARLELTVRTTLGVALIATRGYSAPEVEQTYARALELAKRVGESHELFLVVWGLWLFFLVRAKYDDARALADQLLRLAEGSRDDGMRMCAHIAQGNTRLMLAEFEGARSHLEQGAELYDPAAHRSLAYVYGQDLGMYAKGFLSWTLWLLGYPDKAVTMGEEAIACARGSSHPNSVAFGLAIDAHLHAFRRDAASAEVRVTELVRLAAEQEIPFWRNHAMVVNGWVLLSEGKRAEGVAAMLEGRAAFDRLGQRAGNSHYDLGIVAACLAAGQAEEAREVLGRVEEFIEETGEVSFAPELHRLEGELALALSGDRAAAEAHFLRAVEVASKAGSRSLGLRAASSLARLWRSQGEHEAARRVLGPLYASFTEGFALADLTVAKALLDD</sequence>
<evidence type="ECO:0000256" key="1">
    <source>
        <dbReference type="ARBA" id="ARBA00004167"/>
    </source>
</evidence>
<dbReference type="GO" id="GO:0009190">
    <property type="term" value="P:cyclic nucleotide biosynthetic process"/>
    <property type="evidence" value="ECO:0007669"/>
    <property type="project" value="InterPro"/>
</dbReference>
<dbReference type="GO" id="GO:0004672">
    <property type="term" value="F:protein kinase activity"/>
    <property type="evidence" value="ECO:0007669"/>
    <property type="project" value="InterPro"/>
</dbReference>
<evidence type="ECO:0000259" key="7">
    <source>
        <dbReference type="PROSITE" id="PS50125"/>
    </source>
</evidence>
<dbReference type="PANTHER" id="PTHR16305:SF28">
    <property type="entry name" value="GUANYLATE CYCLASE DOMAIN-CONTAINING PROTEIN"/>
    <property type="match status" value="1"/>
</dbReference>
<dbReference type="InterPro" id="IPR029787">
    <property type="entry name" value="Nucleotide_cyclase"/>
</dbReference>